<organism evidence="1 2">
    <name type="scientific">Ixodes persulcatus</name>
    <name type="common">Taiga tick</name>
    <dbReference type="NCBI Taxonomy" id="34615"/>
    <lineage>
        <taxon>Eukaryota</taxon>
        <taxon>Metazoa</taxon>
        <taxon>Ecdysozoa</taxon>
        <taxon>Arthropoda</taxon>
        <taxon>Chelicerata</taxon>
        <taxon>Arachnida</taxon>
        <taxon>Acari</taxon>
        <taxon>Parasitiformes</taxon>
        <taxon>Ixodida</taxon>
        <taxon>Ixodoidea</taxon>
        <taxon>Ixodidae</taxon>
        <taxon>Ixodinae</taxon>
        <taxon>Ixodes</taxon>
    </lineage>
</organism>
<proteinExistence type="predicted"/>
<keyword evidence="2" id="KW-1185">Reference proteome</keyword>
<dbReference type="Proteomes" id="UP000805193">
    <property type="component" value="Unassembled WGS sequence"/>
</dbReference>
<dbReference type="EMBL" id="JABSTQ010009187">
    <property type="protein sequence ID" value="KAG0431895.1"/>
    <property type="molecule type" value="Genomic_DNA"/>
</dbReference>
<evidence type="ECO:0000313" key="1">
    <source>
        <dbReference type="EMBL" id="KAG0431895.1"/>
    </source>
</evidence>
<protein>
    <submittedName>
        <fullName evidence="1">Uncharacterized protein</fullName>
    </submittedName>
</protein>
<gene>
    <name evidence="1" type="ORF">HPB47_021349</name>
</gene>
<accession>A0AC60QCU1</accession>
<name>A0AC60QCU1_IXOPE</name>
<comment type="caution">
    <text evidence="1">The sequence shown here is derived from an EMBL/GenBank/DDBJ whole genome shotgun (WGS) entry which is preliminary data.</text>
</comment>
<evidence type="ECO:0000313" key="2">
    <source>
        <dbReference type="Proteomes" id="UP000805193"/>
    </source>
</evidence>
<reference evidence="1 2" key="1">
    <citation type="journal article" date="2020" name="Cell">
        <title>Large-Scale Comparative Analyses of Tick Genomes Elucidate Their Genetic Diversity and Vector Capacities.</title>
        <authorList>
            <consortium name="Tick Genome and Microbiome Consortium (TIGMIC)"/>
            <person name="Jia N."/>
            <person name="Wang J."/>
            <person name="Shi W."/>
            <person name="Du L."/>
            <person name="Sun Y."/>
            <person name="Zhan W."/>
            <person name="Jiang J.F."/>
            <person name="Wang Q."/>
            <person name="Zhang B."/>
            <person name="Ji P."/>
            <person name="Bell-Sakyi L."/>
            <person name="Cui X.M."/>
            <person name="Yuan T.T."/>
            <person name="Jiang B.G."/>
            <person name="Yang W.F."/>
            <person name="Lam T.T."/>
            <person name="Chang Q.C."/>
            <person name="Ding S.J."/>
            <person name="Wang X.J."/>
            <person name="Zhu J.G."/>
            <person name="Ruan X.D."/>
            <person name="Zhao L."/>
            <person name="Wei J.T."/>
            <person name="Ye R.Z."/>
            <person name="Que T.C."/>
            <person name="Du C.H."/>
            <person name="Zhou Y.H."/>
            <person name="Cheng J.X."/>
            <person name="Dai P.F."/>
            <person name="Guo W.B."/>
            <person name="Han X.H."/>
            <person name="Huang E.J."/>
            <person name="Li L.F."/>
            <person name="Wei W."/>
            <person name="Gao Y.C."/>
            <person name="Liu J.Z."/>
            <person name="Shao H.Z."/>
            <person name="Wang X."/>
            <person name="Wang C.C."/>
            <person name="Yang T.C."/>
            <person name="Huo Q.B."/>
            <person name="Li W."/>
            <person name="Chen H.Y."/>
            <person name="Chen S.E."/>
            <person name="Zhou L.G."/>
            <person name="Ni X.B."/>
            <person name="Tian J.H."/>
            <person name="Sheng Y."/>
            <person name="Liu T."/>
            <person name="Pan Y.S."/>
            <person name="Xia L.Y."/>
            <person name="Li J."/>
            <person name="Zhao F."/>
            <person name="Cao W.C."/>
        </authorList>
    </citation>
    <scope>NUCLEOTIDE SEQUENCE [LARGE SCALE GENOMIC DNA]</scope>
    <source>
        <strain evidence="1">Iper-2018</strain>
    </source>
</reference>
<sequence length="137" mass="15190">MGGVDPLDMLVALYRTTLRSKKCYLKLFFHLIDVVVNHFGLLGRRLDIEPGSHREAQENLEGESAEGQNSTYTMTSYLSAPTNSCKGVIHGVPALIPSDQIIAHIESEAPVITARMMGKTVMALITFQETYVPFTIY</sequence>